<organism evidence="7">
    <name type="scientific">Perkinsus marinus (strain ATCC 50983 / TXsc)</name>
    <dbReference type="NCBI Taxonomy" id="423536"/>
    <lineage>
        <taxon>Eukaryota</taxon>
        <taxon>Sar</taxon>
        <taxon>Alveolata</taxon>
        <taxon>Perkinsozoa</taxon>
        <taxon>Perkinsea</taxon>
        <taxon>Perkinsida</taxon>
        <taxon>Perkinsidae</taxon>
        <taxon>Perkinsus</taxon>
    </lineage>
</organism>
<evidence type="ECO:0000313" key="6">
    <source>
        <dbReference type="EMBL" id="EER17480.1"/>
    </source>
</evidence>
<feature type="transmembrane region" description="Helical" evidence="5">
    <location>
        <begin position="255"/>
        <end position="277"/>
    </location>
</feature>
<keyword evidence="3 5" id="KW-1133">Transmembrane helix</keyword>
<evidence type="ECO:0000256" key="2">
    <source>
        <dbReference type="ARBA" id="ARBA00022692"/>
    </source>
</evidence>
<evidence type="ECO:0000256" key="3">
    <source>
        <dbReference type="ARBA" id="ARBA00022989"/>
    </source>
</evidence>
<dbReference type="EMBL" id="GG672080">
    <property type="protein sequence ID" value="EER17480.1"/>
    <property type="molecule type" value="Genomic_DNA"/>
</dbReference>
<evidence type="ECO:0000313" key="7">
    <source>
        <dbReference type="Proteomes" id="UP000007800"/>
    </source>
</evidence>
<comment type="subcellular location">
    <subcellularLocation>
        <location evidence="1">Membrane</location>
        <topology evidence="1">Multi-pass membrane protein</topology>
    </subcellularLocation>
</comment>
<feature type="transmembrane region" description="Helical" evidence="5">
    <location>
        <begin position="112"/>
        <end position="130"/>
    </location>
</feature>
<dbReference type="Proteomes" id="UP000007800">
    <property type="component" value="Unassembled WGS sequence"/>
</dbReference>
<dbReference type="GO" id="GO:0016567">
    <property type="term" value="P:protein ubiquitination"/>
    <property type="evidence" value="ECO:0007669"/>
    <property type="project" value="TreeGrafter"/>
</dbReference>
<dbReference type="OMA" id="MIVWISG"/>
<dbReference type="GO" id="GO:0016020">
    <property type="term" value="C:membrane"/>
    <property type="evidence" value="ECO:0007669"/>
    <property type="project" value="UniProtKB-SubCell"/>
</dbReference>
<feature type="transmembrane region" description="Helical" evidence="5">
    <location>
        <begin position="85"/>
        <end position="106"/>
    </location>
</feature>
<dbReference type="PANTHER" id="PTHR14255:SF3">
    <property type="entry name" value="SULFITE EXPORTER TAUE_SAFE FAMILY PROTEIN 5-RELATED"/>
    <property type="match status" value="1"/>
</dbReference>
<dbReference type="AlphaFoldDB" id="C5KDG9"/>
<evidence type="ECO:0000256" key="1">
    <source>
        <dbReference type="ARBA" id="ARBA00004141"/>
    </source>
</evidence>
<evidence type="ECO:0000256" key="4">
    <source>
        <dbReference type="ARBA" id="ARBA00023136"/>
    </source>
</evidence>
<proteinExistence type="predicted"/>
<sequence length="392" mass="40958">MGSESIVSIEAVAPLVFIIALLCTPPGMGGGTLFVPVLHIIGMLSARDAAATSQVLVASATLAKVLSSVYIQLHGNSSVESIINLPYAVLMLPPMVVGGLLGVYLYTWLPEIFQLVLYVFTAILASCMGFKKGIGLWKSETEGASSAGQLGVVPPPCVTEDTVLPSVTSRARSISLSLKYKKAILITTLLAVWIAVILSRLLLGSSSTPSIIGIPYCTGLYWALSVIVCIMLMAVPGLFVVAIKSAAMLKLAVKLSGAMLCIGFIAALVGQGGGSLITPLLLYMELNPQQAAATGSVVMLITSSSLALSFGLGGFLPAASDMWIAVLPFFGALLGDLLLSRLLLWSRRLSFLALLLAALAMTGAMVIFTTGIVNVISQYRRGESPLSFGTLC</sequence>
<feature type="transmembrane region" description="Helical" evidence="5">
    <location>
        <begin position="351"/>
        <end position="376"/>
    </location>
</feature>
<dbReference type="PANTHER" id="PTHR14255">
    <property type="entry name" value="CEREBLON"/>
    <property type="match status" value="1"/>
</dbReference>
<keyword evidence="4 5" id="KW-0472">Membrane</keyword>
<reference evidence="6 7" key="1">
    <citation type="submission" date="2008-07" db="EMBL/GenBank/DDBJ databases">
        <authorList>
            <person name="El-Sayed N."/>
            <person name="Caler E."/>
            <person name="Inman J."/>
            <person name="Amedeo P."/>
            <person name="Hass B."/>
            <person name="Wortman J."/>
        </authorList>
    </citation>
    <scope>NUCLEOTIDE SEQUENCE [LARGE SCALE GENOMIC DNA]</scope>
    <source>
        <strain evidence="7">ATCC 50983 / TXsc</strain>
    </source>
</reference>
<name>C5KDG9_PERM5</name>
<dbReference type="Pfam" id="PF01925">
    <property type="entry name" value="TauE"/>
    <property type="match status" value="1"/>
</dbReference>
<accession>C5KDG9</accession>
<protein>
    <recommendedName>
        <fullName evidence="8">Sulfite exporter TauE/SafE</fullName>
    </recommendedName>
</protein>
<feature type="transmembrane region" description="Helical" evidence="5">
    <location>
        <begin position="323"/>
        <end position="345"/>
    </location>
</feature>
<feature type="transmembrane region" description="Helical" evidence="5">
    <location>
        <begin position="12"/>
        <end position="35"/>
    </location>
</feature>
<feature type="transmembrane region" description="Helical" evidence="5">
    <location>
        <begin position="222"/>
        <end position="243"/>
    </location>
</feature>
<feature type="transmembrane region" description="Helical" evidence="5">
    <location>
        <begin position="183"/>
        <end position="202"/>
    </location>
</feature>
<dbReference type="InParanoid" id="C5KDG9"/>
<dbReference type="InterPro" id="IPR002781">
    <property type="entry name" value="TM_pro_TauE-like"/>
</dbReference>
<evidence type="ECO:0008006" key="8">
    <source>
        <dbReference type="Google" id="ProtNLM"/>
    </source>
</evidence>
<feature type="transmembrane region" description="Helical" evidence="5">
    <location>
        <begin position="55"/>
        <end position="73"/>
    </location>
</feature>
<dbReference type="RefSeq" id="XP_002785684.1">
    <property type="nucleotide sequence ID" value="XM_002785638.1"/>
</dbReference>
<gene>
    <name evidence="6" type="ORF">Pmar_PMAR025431</name>
</gene>
<feature type="transmembrane region" description="Helical" evidence="5">
    <location>
        <begin position="297"/>
        <end position="316"/>
    </location>
</feature>
<dbReference type="GeneID" id="9062706"/>
<evidence type="ECO:0000256" key="5">
    <source>
        <dbReference type="SAM" id="Phobius"/>
    </source>
</evidence>
<dbReference type="OrthoDB" id="434519at2759"/>
<keyword evidence="7" id="KW-1185">Reference proteome</keyword>
<keyword evidence="2 5" id="KW-0812">Transmembrane</keyword>
<dbReference type="GO" id="GO:0031464">
    <property type="term" value="C:Cul4A-RING E3 ubiquitin ligase complex"/>
    <property type="evidence" value="ECO:0007669"/>
    <property type="project" value="TreeGrafter"/>
</dbReference>